<sequence length="138" mass="15876">MQRNCWDRWVEELLHGPSTSFPIEKPPAPERASPASFLTRLPPKETLQWYTLQYSYAPRSDRLFIPPFLPLRQATSLQVHDSFPRPIVLSFAAPNLERRQTPSPSTFSPSARSPSTHLALWQFDLDLFTDGSRGRKQI</sequence>
<protein>
    <submittedName>
        <fullName evidence="2">Uncharacterized protein</fullName>
    </submittedName>
</protein>
<evidence type="ECO:0000313" key="3">
    <source>
        <dbReference type="Proteomes" id="UP000028524"/>
    </source>
</evidence>
<feature type="region of interest" description="Disordered" evidence="1">
    <location>
        <begin position="94"/>
        <end position="113"/>
    </location>
</feature>
<accession>A0A084R183</accession>
<dbReference type="InParanoid" id="A0A084R183"/>
<name>A0A084R183_STAC4</name>
<proteinExistence type="predicted"/>
<evidence type="ECO:0000256" key="1">
    <source>
        <dbReference type="SAM" id="MobiDB-lite"/>
    </source>
</evidence>
<dbReference type="HOGENOM" id="CLU_1856613_0_0_1"/>
<keyword evidence="3" id="KW-1185">Reference proteome</keyword>
<gene>
    <name evidence="2" type="ORF">S40285_10153</name>
</gene>
<dbReference type="EMBL" id="KL659316">
    <property type="protein sequence ID" value="KFA69968.1"/>
    <property type="molecule type" value="Genomic_DNA"/>
</dbReference>
<dbReference type="Proteomes" id="UP000028524">
    <property type="component" value="Unassembled WGS sequence"/>
</dbReference>
<reference evidence="2 3" key="1">
    <citation type="journal article" date="2014" name="BMC Genomics">
        <title>Comparative genome sequencing reveals chemotype-specific gene clusters in the toxigenic black mold Stachybotrys.</title>
        <authorList>
            <person name="Semeiks J."/>
            <person name="Borek D."/>
            <person name="Otwinowski Z."/>
            <person name="Grishin N.V."/>
        </authorList>
    </citation>
    <scope>NUCLEOTIDE SEQUENCE [LARGE SCALE GENOMIC DNA]</scope>
    <source>
        <strain evidence="2 3">IBT 40285</strain>
    </source>
</reference>
<feature type="compositionally biased region" description="Polar residues" evidence="1">
    <location>
        <begin position="101"/>
        <end position="113"/>
    </location>
</feature>
<dbReference type="AlphaFoldDB" id="A0A084R183"/>
<evidence type="ECO:0000313" key="2">
    <source>
        <dbReference type="EMBL" id="KFA69968.1"/>
    </source>
</evidence>
<organism evidence="2 3">
    <name type="scientific">Stachybotrys chlorohalonatus (strain IBT 40285)</name>
    <dbReference type="NCBI Taxonomy" id="1283841"/>
    <lineage>
        <taxon>Eukaryota</taxon>
        <taxon>Fungi</taxon>
        <taxon>Dikarya</taxon>
        <taxon>Ascomycota</taxon>
        <taxon>Pezizomycotina</taxon>
        <taxon>Sordariomycetes</taxon>
        <taxon>Hypocreomycetidae</taxon>
        <taxon>Hypocreales</taxon>
        <taxon>Stachybotryaceae</taxon>
        <taxon>Stachybotrys</taxon>
    </lineage>
</organism>